<organism evidence="2 3">
    <name type="scientific">Sistotremastrum suecicum HHB10207 ss-3</name>
    <dbReference type="NCBI Taxonomy" id="1314776"/>
    <lineage>
        <taxon>Eukaryota</taxon>
        <taxon>Fungi</taxon>
        <taxon>Dikarya</taxon>
        <taxon>Basidiomycota</taxon>
        <taxon>Agaricomycotina</taxon>
        <taxon>Agaricomycetes</taxon>
        <taxon>Sistotremastrales</taxon>
        <taxon>Sistotremastraceae</taxon>
        <taxon>Sistotremastrum</taxon>
    </lineage>
</organism>
<reference evidence="2 3" key="1">
    <citation type="journal article" date="2016" name="Mol. Biol. Evol.">
        <title>Comparative Genomics of Early-Diverging Mushroom-Forming Fungi Provides Insights into the Origins of Lignocellulose Decay Capabilities.</title>
        <authorList>
            <person name="Nagy L.G."/>
            <person name="Riley R."/>
            <person name="Tritt A."/>
            <person name="Adam C."/>
            <person name="Daum C."/>
            <person name="Floudas D."/>
            <person name="Sun H."/>
            <person name="Yadav J.S."/>
            <person name="Pangilinan J."/>
            <person name="Larsson K.H."/>
            <person name="Matsuura K."/>
            <person name="Barry K."/>
            <person name="Labutti K."/>
            <person name="Kuo R."/>
            <person name="Ohm R.A."/>
            <person name="Bhattacharya S.S."/>
            <person name="Shirouzu T."/>
            <person name="Yoshinaga Y."/>
            <person name="Martin F.M."/>
            <person name="Grigoriev I.V."/>
            <person name="Hibbett D.S."/>
        </authorList>
    </citation>
    <scope>NUCLEOTIDE SEQUENCE [LARGE SCALE GENOMIC DNA]</scope>
    <source>
        <strain evidence="2 3">HHB10207 ss-3</strain>
    </source>
</reference>
<sequence>MSGSRRSVIVINFCITWILSSVIYSLLYYAGRADPLSPDFIPPSESFCFLQAALISGAQVMTSCSTYALVLYVFLCLSYPSFLLRRKRTIEFLFYILPYVLFIWFSAQVLL</sequence>
<name>A0A166AWB8_9AGAM</name>
<proteinExistence type="predicted"/>
<keyword evidence="3" id="KW-1185">Reference proteome</keyword>
<keyword evidence="1" id="KW-0472">Membrane</keyword>
<keyword evidence="1" id="KW-1133">Transmembrane helix</keyword>
<keyword evidence="1" id="KW-0812">Transmembrane</keyword>
<dbReference type="EMBL" id="KV428129">
    <property type="protein sequence ID" value="KZT35749.1"/>
    <property type="molecule type" value="Genomic_DNA"/>
</dbReference>
<evidence type="ECO:0000256" key="1">
    <source>
        <dbReference type="SAM" id="Phobius"/>
    </source>
</evidence>
<accession>A0A166AWB8</accession>
<protein>
    <submittedName>
        <fullName evidence="2">Uncharacterized protein</fullName>
    </submittedName>
</protein>
<dbReference type="STRING" id="1314776.A0A166AWB8"/>
<evidence type="ECO:0000313" key="2">
    <source>
        <dbReference type="EMBL" id="KZT35749.1"/>
    </source>
</evidence>
<feature type="non-terminal residue" evidence="2">
    <location>
        <position position="111"/>
    </location>
</feature>
<dbReference type="OrthoDB" id="3046318at2759"/>
<gene>
    <name evidence="2" type="ORF">SISSUDRAFT_1050953</name>
</gene>
<feature type="transmembrane region" description="Helical" evidence="1">
    <location>
        <begin position="49"/>
        <end position="80"/>
    </location>
</feature>
<feature type="transmembrane region" description="Helical" evidence="1">
    <location>
        <begin position="7"/>
        <end position="29"/>
    </location>
</feature>
<evidence type="ECO:0000313" key="3">
    <source>
        <dbReference type="Proteomes" id="UP000076798"/>
    </source>
</evidence>
<dbReference type="AlphaFoldDB" id="A0A166AWB8"/>
<feature type="transmembrane region" description="Helical" evidence="1">
    <location>
        <begin position="92"/>
        <end position="110"/>
    </location>
</feature>
<dbReference type="Proteomes" id="UP000076798">
    <property type="component" value="Unassembled WGS sequence"/>
</dbReference>